<gene>
    <name evidence="1" type="ORF">ENE75_03545</name>
</gene>
<name>A0A3S2USC8_9BURK</name>
<dbReference type="AlphaFoldDB" id="A0A3S2USC8"/>
<comment type="caution">
    <text evidence="1">The sequence shown here is derived from an EMBL/GenBank/DDBJ whole genome shotgun (WGS) entry which is preliminary data.</text>
</comment>
<evidence type="ECO:0000313" key="2">
    <source>
        <dbReference type="Proteomes" id="UP000288178"/>
    </source>
</evidence>
<dbReference type="OrthoDB" id="8912279at2"/>
<sequence length="65" mass="7281">MSVPPDNKAFETLRARAALAGYRLLRTDERDGQVMYLVERSGIVRALRTIEDVESLFVSTSGVRP</sequence>
<proteinExistence type="predicted"/>
<protein>
    <submittedName>
        <fullName evidence="1">Uncharacterized protein</fullName>
    </submittedName>
</protein>
<dbReference type="EMBL" id="SACT01000001">
    <property type="protein sequence ID" value="RVT53963.1"/>
    <property type="molecule type" value="Genomic_DNA"/>
</dbReference>
<organism evidence="1 2">
    <name type="scientific">Rubrivivax albus</name>
    <dbReference type="NCBI Taxonomy" id="2499835"/>
    <lineage>
        <taxon>Bacteria</taxon>
        <taxon>Pseudomonadati</taxon>
        <taxon>Pseudomonadota</taxon>
        <taxon>Betaproteobacteria</taxon>
        <taxon>Burkholderiales</taxon>
        <taxon>Sphaerotilaceae</taxon>
        <taxon>Rubrivivax</taxon>
    </lineage>
</organism>
<accession>A0A3S2USC8</accession>
<evidence type="ECO:0000313" key="1">
    <source>
        <dbReference type="EMBL" id="RVT53963.1"/>
    </source>
</evidence>
<dbReference type="Proteomes" id="UP000288178">
    <property type="component" value="Unassembled WGS sequence"/>
</dbReference>
<keyword evidence="2" id="KW-1185">Reference proteome</keyword>
<reference evidence="1 2" key="1">
    <citation type="submission" date="2019-01" db="EMBL/GenBank/DDBJ databases">
        <authorList>
            <person name="Chen W.-M."/>
        </authorList>
    </citation>
    <scope>NUCLEOTIDE SEQUENCE [LARGE SCALE GENOMIC DNA]</scope>
    <source>
        <strain evidence="1 2">ICH-3</strain>
    </source>
</reference>
<dbReference type="RefSeq" id="WP_128195661.1">
    <property type="nucleotide sequence ID" value="NZ_SACT01000001.1"/>
</dbReference>